<name>A0AAD4F2H4_9PEZI</name>
<evidence type="ECO:0000313" key="3">
    <source>
        <dbReference type="Proteomes" id="UP001197093"/>
    </source>
</evidence>
<comment type="caution">
    <text evidence="2">The sequence shown here is derived from an EMBL/GenBank/DDBJ whole genome shotgun (WGS) entry which is preliminary data.</text>
</comment>
<proteinExistence type="predicted"/>
<gene>
    <name evidence="2" type="ORF">NEMBOFW57_002141</name>
</gene>
<reference evidence="2" key="1">
    <citation type="submission" date="2023-02" db="EMBL/GenBank/DDBJ databases">
        <authorList>
            <person name="Palmer J.M."/>
        </authorList>
    </citation>
    <scope>NUCLEOTIDE SEQUENCE</scope>
    <source>
        <strain evidence="2">FW57</strain>
    </source>
</reference>
<dbReference type="EMBL" id="JAHCVI010000001">
    <property type="protein sequence ID" value="KAG7292108.1"/>
    <property type="molecule type" value="Genomic_DNA"/>
</dbReference>
<sequence length="330" mass="35579">MPIRNPFARRPGPAAALQHDENQRPGSSASGSSTTDPAHPGFERVDTVGSKASSAFSIRSNSRRSHDTGEYKMSVVNDSGVYLPPSPVEREATWPRRYLARTSSDKSSIAGGAEIEHFPISRESFDSYRRSFDISARSPVINPSEPPLPARMSLDSSLVGAGSRSSPFLSPRFPRSSLSDQFPHHSRRWEQPPTPEESEREEGRQGGGEFEDVRLGDDASIRGGDENGEKGLQQQQQQPPPQKKRGFFAKFGSDHYQHQHHAAEPAAAAEEGGTGTGTGTMMSRFLPSMGMGGGRKRAPSGSGLGSELGAMPAPRTGLEVEGRQAQEVEA</sequence>
<evidence type="ECO:0000313" key="2">
    <source>
        <dbReference type="EMBL" id="KAG7292108.1"/>
    </source>
</evidence>
<dbReference type="AlphaFoldDB" id="A0AAD4F2H4"/>
<evidence type="ECO:0000256" key="1">
    <source>
        <dbReference type="SAM" id="MobiDB-lite"/>
    </source>
</evidence>
<dbReference type="Proteomes" id="UP001197093">
    <property type="component" value="Unassembled WGS sequence"/>
</dbReference>
<feature type="compositionally biased region" description="Low complexity" evidence="1">
    <location>
        <begin position="163"/>
        <end position="179"/>
    </location>
</feature>
<keyword evidence="3" id="KW-1185">Reference proteome</keyword>
<feature type="compositionally biased region" description="Polar residues" evidence="1">
    <location>
        <begin position="24"/>
        <end position="36"/>
    </location>
</feature>
<feature type="compositionally biased region" description="Basic and acidic residues" evidence="1">
    <location>
        <begin position="211"/>
        <end position="229"/>
    </location>
</feature>
<accession>A0AAD4F2H4</accession>
<feature type="compositionally biased region" description="Basic and acidic residues" evidence="1">
    <location>
        <begin position="318"/>
        <end position="330"/>
    </location>
</feature>
<organism evidence="2 3">
    <name type="scientific">Staphylotrichum longicolle</name>
    <dbReference type="NCBI Taxonomy" id="669026"/>
    <lineage>
        <taxon>Eukaryota</taxon>
        <taxon>Fungi</taxon>
        <taxon>Dikarya</taxon>
        <taxon>Ascomycota</taxon>
        <taxon>Pezizomycotina</taxon>
        <taxon>Sordariomycetes</taxon>
        <taxon>Sordariomycetidae</taxon>
        <taxon>Sordariales</taxon>
        <taxon>Chaetomiaceae</taxon>
        <taxon>Staphylotrichum</taxon>
    </lineage>
</organism>
<feature type="region of interest" description="Disordered" evidence="1">
    <location>
        <begin position="136"/>
        <end position="330"/>
    </location>
</feature>
<feature type="compositionally biased region" description="Basic and acidic residues" evidence="1">
    <location>
        <begin position="252"/>
        <end position="263"/>
    </location>
</feature>
<feature type="region of interest" description="Disordered" evidence="1">
    <location>
        <begin position="1"/>
        <end position="88"/>
    </location>
</feature>
<feature type="compositionally biased region" description="Polar residues" evidence="1">
    <location>
        <begin position="50"/>
        <end position="60"/>
    </location>
</feature>
<protein>
    <submittedName>
        <fullName evidence="2">Uncharacterized protein</fullName>
    </submittedName>
</protein>